<evidence type="ECO:0000313" key="4">
    <source>
        <dbReference type="Proteomes" id="UP000006591"/>
    </source>
</evidence>
<dbReference type="STRING" id="4536.A0A0E0INU2"/>
<feature type="region of interest" description="Disordered" evidence="1">
    <location>
        <begin position="870"/>
        <end position="894"/>
    </location>
</feature>
<dbReference type="SMART" id="SM00256">
    <property type="entry name" value="FBOX"/>
    <property type="match status" value="3"/>
</dbReference>
<dbReference type="InterPro" id="IPR036047">
    <property type="entry name" value="F-box-like_dom_sf"/>
</dbReference>
<dbReference type="Pfam" id="PF00646">
    <property type="entry name" value="F-box"/>
    <property type="match status" value="1"/>
</dbReference>
<proteinExistence type="predicted"/>
<dbReference type="OMA" id="VEHRHER"/>
<protein>
    <recommendedName>
        <fullName evidence="2">F-box domain-containing protein</fullName>
    </recommendedName>
</protein>
<evidence type="ECO:0000256" key="1">
    <source>
        <dbReference type="SAM" id="MobiDB-lite"/>
    </source>
</evidence>
<dbReference type="HOGENOM" id="CLU_261559_0_0_1"/>
<dbReference type="eggNOG" id="ENOG502R73F">
    <property type="taxonomic scope" value="Eukaryota"/>
</dbReference>
<feature type="domain" description="F-box" evidence="2">
    <location>
        <begin position="479"/>
        <end position="529"/>
    </location>
</feature>
<accession>A0A0E0INU2</accession>
<feature type="region of interest" description="Disordered" evidence="1">
    <location>
        <begin position="425"/>
        <end position="470"/>
    </location>
</feature>
<feature type="compositionally biased region" description="Basic residues" evidence="1">
    <location>
        <begin position="447"/>
        <end position="464"/>
    </location>
</feature>
<feature type="compositionally biased region" description="Basic residues" evidence="1">
    <location>
        <begin position="873"/>
        <end position="890"/>
    </location>
</feature>
<reference evidence="3" key="2">
    <citation type="submission" date="2018-04" db="EMBL/GenBank/DDBJ databases">
        <title>OnivRS2 (Oryza nivara Reference Sequence Version 2).</title>
        <authorList>
            <person name="Zhang J."/>
            <person name="Kudrna D."/>
            <person name="Lee S."/>
            <person name="Talag J."/>
            <person name="Rajasekar S."/>
            <person name="Welchert J."/>
            <person name="Hsing Y.-I."/>
            <person name="Wing R.A."/>
        </authorList>
    </citation>
    <scope>NUCLEOTIDE SEQUENCE [LARGE SCALE GENOMIC DNA]</scope>
</reference>
<dbReference type="Gramene" id="ONIVA10G00280.1">
    <property type="protein sequence ID" value="ONIVA10G00280.1"/>
    <property type="gene ID" value="ONIVA10G00280"/>
</dbReference>
<feature type="domain" description="F-box" evidence="2">
    <location>
        <begin position="28"/>
        <end position="78"/>
    </location>
</feature>
<dbReference type="Proteomes" id="UP000006591">
    <property type="component" value="Chromosome 10"/>
</dbReference>
<evidence type="ECO:0000259" key="2">
    <source>
        <dbReference type="PROSITE" id="PS50181"/>
    </source>
</evidence>
<organism evidence="3">
    <name type="scientific">Oryza nivara</name>
    <name type="common">Indian wild rice</name>
    <name type="synonym">Oryza sativa f. spontanea</name>
    <dbReference type="NCBI Taxonomy" id="4536"/>
    <lineage>
        <taxon>Eukaryota</taxon>
        <taxon>Viridiplantae</taxon>
        <taxon>Streptophyta</taxon>
        <taxon>Embryophyta</taxon>
        <taxon>Tracheophyta</taxon>
        <taxon>Spermatophyta</taxon>
        <taxon>Magnoliopsida</taxon>
        <taxon>Liliopsida</taxon>
        <taxon>Poales</taxon>
        <taxon>Poaceae</taxon>
        <taxon>BOP clade</taxon>
        <taxon>Oryzoideae</taxon>
        <taxon>Oryzeae</taxon>
        <taxon>Oryzinae</taxon>
        <taxon>Oryza</taxon>
    </lineage>
</organism>
<dbReference type="EnsemblPlants" id="ONIVA10G00280.1">
    <property type="protein sequence ID" value="ONIVA10G00280.1"/>
    <property type="gene ID" value="ONIVA10G00280"/>
</dbReference>
<evidence type="ECO:0000313" key="3">
    <source>
        <dbReference type="EnsemblPlants" id="ONIVA10G00280.1"/>
    </source>
</evidence>
<keyword evidence="4" id="KW-1185">Reference proteome</keyword>
<reference evidence="3" key="1">
    <citation type="submission" date="2015-04" db="UniProtKB">
        <authorList>
            <consortium name="EnsemblPlants"/>
        </authorList>
    </citation>
    <scope>IDENTIFICATION</scope>
    <source>
        <strain evidence="3">SL10</strain>
    </source>
</reference>
<dbReference type="Pfam" id="PF12937">
    <property type="entry name" value="F-box-like"/>
    <property type="match status" value="1"/>
</dbReference>
<dbReference type="SUPFAM" id="SSF81383">
    <property type="entry name" value="F-box domain"/>
    <property type="match status" value="3"/>
</dbReference>
<dbReference type="InterPro" id="IPR001810">
    <property type="entry name" value="F-box_dom"/>
</dbReference>
<sequence>MAGTERSRRRREVKLRKAWRKEAATAGPTSVNDVPDEVLELVLLRLGDSLALLRAAAACKRWRRLVADAGFLARFRSLHEPHVVGHYHVVDPTFAGALRGGNHVFVPERSPSPADALDRRRLSLDFLPEPDGDRAWWKLADTRGGLVLLYPKTWNASFPDMVVCEPLTRRHQGILRPQEMNSPYRICLGVFLIDGAAADETGGCISMSNFRVLSAVYEPETPYCGYWHGHGTPPRPRAYVFSSGVDGGWRESDSGSDVELPSLELISFVGRAGCSLYWGLDGKDAMLALHKTTAEFSLVTIPAIVGESYHPSTFRVIGGGDDGTMRVVRLIGDDLKIFTQLKGSGGEWVVEKLVRLPVATRGLPGHDVGLFHHYARIVTANERYILVTPRVATWLFSVEVETPVVEREHVRNKYAGAAYPYELPWPPGRRTQRGSMPPSPPMATTERRRRCGQRQRRDKHKRGSSMKVAGAGDGAAAVMTTVEDVPDHLLEVILLRLDSSVSLLRAAAACTRWRRVVADAGFLRSFRSLHGARHVAGRYHTVDPSFGWPPSAGGSSVVFVPSSPPVIGVASRFFSLDFLPDYDDGNSWSWELVDSRGGLLLFSKKRKSTGRWAAMADARGFSFPDLVVCEPLTRRYQGIASAVYFRRHPCLGVFLLDGDAADADDTGGGGIGMSNFRVVAALHDRTWQHDGAVPLACVFTSGSDGGWRVLQSAAAAAVDLPERFDFINFAGRAGGCLYWGIDGEDGAMLVLDVATMRFSIDMFPETIRASYDKWTFRVIDGGDGGYALRVVRVMRNDLKVFAQLAGSGEWVVERLVSLPEATRELPGRRETYFRQEAKIVAANAAYVLLTPQEKKRWLFSVELETGKVERRHERNRGRRRRRRQRRKRASTKQLTAAATVQDVPDHVLEMILLRVDSSACLVRAAASCRRWRRVVADAAFLHSFRTLHGAHRVAGVYRTVDPAYGRPLPGGNFVFVPSTPLAAGDSCCFALDFLPYGGRNSWELLDCRGGLLLLSKKRPRFGGVATSRRFTDLVVCEPLTRRYQVIRCPANLKFFMCLGVFLLDDDAATGGVSNFRVIAVLFDHHRWLDYRGMPMSMMFSSSGSGGDGTWQVVQWETIDDVDLPHWIEHITFVGRANGRIYWGIDNEDGATLVLDESTTEFAITMFPENVWAPYDKYTFRVIGDGDDGALRVVRVINNDLKVFTQLAGGGEWVLEKTVSLPEATRGLPGREEGLFFQHGEAMIVAASAAYVLVTPREKAWMFSVELDTMEVEREHDRNWYPGPAYQYESLPWPPALQVCTDG</sequence>
<name>A0A0E0INU2_ORYNI</name>
<dbReference type="PANTHER" id="PTHR33207">
    <property type="entry name" value="F-BOX DOMAIN CONTAINING PROTEIN-RELATED"/>
    <property type="match status" value="1"/>
</dbReference>
<dbReference type="PROSITE" id="PS50181">
    <property type="entry name" value="FBOX"/>
    <property type="match status" value="3"/>
</dbReference>
<dbReference type="Gene3D" id="1.20.1280.50">
    <property type="match status" value="2"/>
</dbReference>
<feature type="domain" description="F-box" evidence="2">
    <location>
        <begin position="897"/>
        <end position="947"/>
    </location>
</feature>